<accession>A0A3S9P4S1</accession>
<gene>
    <name evidence="3" type="ORF">EI427_13430</name>
</gene>
<dbReference type="InterPro" id="IPR011519">
    <property type="entry name" value="UnbV_ASPIC"/>
</dbReference>
<keyword evidence="1" id="KW-0732">Signal</keyword>
<dbReference type="InterPro" id="IPR028994">
    <property type="entry name" value="Integrin_alpha_N"/>
</dbReference>
<dbReference type="OrthoDB" id="9816120at2"/>
<protein>
    <submittedName>
        <fullName evidence="3">CRTAC1 family protein</fullName>
    </submittedName>
</protein>
<organism evidence="3 4">
    <name type="scientific">Flammeovirga pectinis</name>
    <dbReference type="NCBI Taxonomy" id="2494373"/>
    <lineage>
        <taxon>Bacteria</taxon>
        <taxon>Pseudomonadati</taxon>
        <taxon>Bacteroidota</taxon>
        <taxon>Cytophagia</taxon>
        <taxon>Cytophagales</taxon>
        <taxon>Flammeovirgaceae</taxon>
        <taxon>Flammeovirga</taxon>
    </lineage>
</organism>
<dbReference type="InterPro" id="IPR013517">
    <property type="entry name" value="FG-GAP"/>
</dbReference>
<evidence type="ECO:0000259" key="2">
    <source>
        <dbReference type="Pfam" id="PF07593"/>
    </source>
</evidence>
<dbReference type="PANTHER" id="PTHR16026">
    <property type="entry name" value="CARTILAGE ACIDIC PROTEIN 1"/>
    <property type="match status" value="1"/>
</dbReference>
<proteinExistence type="predicted"/>
<dbReference type="RefSeq" id="WP_126615471.1">
    <property type="nucleotide sequence ID" value="NZ_CP034562.1"/>
</dbReference>
<dbReference type="Pfam" id="PF13517">
    <property type="entry name" value="FG-GAP_3"/>
    <property type="match status" value="3"/>
</dbReference>
<dbReference type="PANTHER" id="PTHR16026:SF0">
    <property type="entry name" value="CARTILAGE ACIDIC PROTEIN 1"/>
    <property type="match status" value="1"/>
</dbReference>
<dbReference type="SUPFAM" id="SSF69318">
    <property type="entry name" value="Integrin alpha N-terminal domain"/>
    <property type="match status" value="2"/>
</dbReference>
<dbReference type="KEGG" id="fll:EI427_13430"/>
<dbReference type="Pfam" id="PF07593">
    <property type="entry name" value="UnbV_ASPIC"/>
    <property type="match status" value="1"/>
</dbReference>
<dbReference type="PROSITE" id="PS51257">
    <property type="entry name" value="PROKAR_LIPOPROTEIN"/>
    <property type="match status" value="1"/>
</dbReference>
<evidence type="ECO:0000313" key="4">
    <source>
        <dbReference type="Proteomes" id="UP000267268"/>
    </source>
</evidence>
<dbReference type="EMBL" id="CP034562">
    <property type="protein sequence ID" value="AZQ63205.1"/>
    <property type="molecule type" value="Genomic_DNA"/>
</dbReference>
<keyword evidence="4" id="KW-1185">Reference proteome</keyword>
<reference evidence="3 4" key="1">
    <citation type="submission" date="2018-12" db="EMBL/GenBank/DDBJ databases">
        <title>Flammeovirga pectinis sp. nov., isolated from the gut of the Korean scallop, Patinopecten yessoensis.</title>
        <authorList>
            <person name="Bae J.-W."/>
            <person name="Jeong Y.-S."/>
            <person name="Kang W."/>
        </authorList>
    </citation>
    <scope>NUCLEOTIDE SEQUENCE [LARGE SCALE GENOMIC DNA]</scope>
    <source>
        <strain evidence="3 4">L12M1</strain>
    </source>
</reference>
<name>A0A3S9P4S1_9BACT</name>
<evidence type="ECO:0000256" key="1">
    <source>
        <dbReference type="ARBA" id="ARBA00022729"/>
    </source>
</evidence>
<feature type="domain" description="ASPIC/UnbV" evidence="2">
    <location>
        <begin position="662"/>
        <end position="725"/>
    </location>
</feature>
<sequence>MNKQITLLFLLSIYLIIGGCSRIDTSVLKSAVTLNTALYQHTFKVENTTVKKVFLEIECKGAYANLSIKEGKNTLVDELDIPNKGRHTFSILVDFKNYGIKELSFINKGSEIVLHQLKFSDYEGITIPQFKDISEASGFTTEVTWKYGGPSIGDINNNGYYDFVLNNHDKVPAKLFWNKGNGQVEENKKPLMKWDIHGSAVADYDNDGDLDILISQGGGNGTDPQPPHLLRNDNGTFKHVSKEVGITLGARGRSVRWIDMDLDGDLDLLFINAEGINASDGAQHILYENLGEGKFQNRKSEGIEKAKGERVLVTDINNDQIDDLILFEPLSIWLGNGDFTFSDGSEKWLSKKMQNTEYITGAAAIDIDNDGHLDLYLSRGKTYYQTANKSFDFDPIHQKVDIRDEGNKGVTSMEFDAYGDIVLSNMFLWYRMYDDGFPIYLGSEKVAINSIKEIDSVKVTQEMAKGWSTERTKNGWYFGYLGNGKWKVEWIRNNDIYWDVRLTISGVQSVTTEWNPQNRNVQDILLRNTGNGFVDKSIEWNIPKGGSHQGVTVADFNNDGYSDLFVYRFGFLQSRVTDWLLLNNGRGQFELTTSHGAMDSNDKGHGDMGQAFDYDLDGNVDLLSGSDNYGKWYLYKTLNTNDFNFLEVRVNYSEEKNVDPISAIVIVETASNTYKKRVGSAGEIHSQSLLNTVHFGLGKEDKVKKVTIKWRNGEQCIINTPPINGVVSTPKMK</sequence>
<evidence type="ECO:0000313" key="3">
    <source>
        <dbReference type="EMBL" id="AZQ63205.1"/>
    </source>
</evidence>
<dbReference type="AlphaFoldDB" id="A0A3S9P4S1"/>
<dbReference type="InterPro" id="IPR027039">
    <property type="entry name" value="Crtac1"/>
</dbReference>
<dbReference type="Proteomes" id="UP000267268">
    <property type="component" value="Chromosome 1"/>
</dbReference>
<dbReference type="Gene3D" id="2.130.10.130">
    <property type="entry name" value="Integrin alpha, N-terminal"/>
    <property type="match status" value="2"/>
</dbReference>